<keyword evidence="1" id="KW-0175">Coiled coil</keyword>
<feature type="compositionally biased region" description="Low complexity" evidence="2">
    <location>
        <begin position="447"/>
        <end position="461"/>
    </location>
</feature>
<feature type="compositionally biased region" description="Low complexity" evidence="2">
    <location>
        <begin position="369"/>
        <end position="401"/>
    </location>
</feature>
<organism evidence="4 5">
    <name type="scientific">Helobdella robusta</name>
    <name type="common">Californian leech</name>
    <dbReference type="NCBI Taxonomy" id="6412"/>
    <lineage>
        <taxon>Eukaryota</taxon>
        <taxon>Metazoa</taxon>
        <taxon>Spiralia</taxon>
        <taxon>Lophotrochozoa</taxon>
        <taxon>Annelida</taxon>
        <taxon>Clitellata</taxon>
        <taxon>Hirudinea</taxon>
        <taxon>Rhynchobdellida</taxon>
        <taxon>Glossiphoniidae</taxon>
        <taxon>Helobdella</taxon>
    </lineage>
</organism>
<feature type="region of interest" description="Disordered" evidence="2">
    <location>
        <begin position="206"/>
        <end position="247"/>
    </location>
</feature>
<evidence type="ECO:0000313" key="3">
    <source>
        <dbReference type="EMBL" id="ESO05527.1"/>
    </source>
</evidence>
<keyword evidence="5" id="KW-1185">Reference proteome</keyword>
<proteinExistence type="predicted"/>
<reference evidence="4" key="3">
    <citation type="submission" date="2015-06" db="UniProtKB">
        <authorList>
            <consortium name="EnsemblMetazoa"/>
        </authorList>
    </citation>
    <scope>IDENTIFICATION</scope>
</reference>
<evidence type="ECO:0000313" key="4">
    <source>
        <dbReference type="EnsemblMetazoa" id="HelroP171165"/>
    </source>
</evidence>
<dbReference type="KEGG" id="hro:HELRODRAFT_171165"/>
<evidence type="ECO:0000256" key="1">
    <source>
        <dbReference type="SAM" id="Coils"/>
    </source>
</evidence>
<dbReference type="EMBL" id="KB096325">
    <property type="protein sequence ID" value="ESO05527.1"/>
    <property type="molecule type" value="Genomic_DNA"/>
</dbReference>
<protein>
    <submittedName>
        <fullName evidence="3 4">Uncharacterized protein</fullName>
    </submittedName>
</protein>
<sequence length="631" mass="70329">MANTSKVQYKSLNNKKDNFRSNFKKIMEEKTKIENIFKEIEEKNKKNCEIKSKIKRLLRGDLREFNNDVGNTATNSTESTTTPVKAATNVAQTPGRMSYSTIYWNQKNKVRRTHRAANYTKANAISGATEATITYKTKTSTRPKTSINYSTSMNGNKSTSSIIYSKATTQINSKTGKDQEPTRISFSYLHRNRPNHTVAPTTSTIRATRPTSTNNTKTSTDGIKPTSKTTNISHSSHSISQKAGKAQEPIRKSFSFMHRNRTNELKKTLSTTNHTNAPTTSTKAIGGAAKPTNTTKTLKTHANEPASSKSSNISHKTSQVTEKSEKPTRMSYSYMFRHGTTKVPTISTKAIIGATKPTNTEQIKISTNTYNSTSTNTNRPTTTNISQKTSIDTNNTTSTNIYRTPGENSKQTKVDVKDSSEKGEIERAKRRLTFELKNPRPDANVHTSPTEKTSSETNTTTQNLNDGLPNSNNTEDQMPSRTARASTNKNSTSTFSETNTTPIKSAYTNSTTTIIEQFQSSSTSPSSSFTLTPRILTKKGKNSEIIMDGLQNFSSINYLILSTAIKKRRLTQKKKKSVPLLRKLQLQATLKVLHRVSKLGPTNLFYAARENLFAKKRSLARHYDQKRSHKS</sequence>
<feature type="region of interest" description="Disordered" evidence="2">
    <location>
        <begin position="271"/>
        <end position="326"/>
    </location>
</feature>
<evidence type="ECO:0000313" key="5">
    <source>
        <dbReference type="Proteomes" id="UP000015101"/>
    </source>
</evidence>
<feature type="region of interest" description="Disordered" evidence="2">
    <location>
        <begin position="369"/>
        <end position="504"/>
    </location>
</feature>
<feature type="compositionally biased region" description="Polar residues" evidence="2">
    <location>
        <begin position="206"/>
        <end position="231"/>
    </location>
</feature>
<reference evidence="5" key="1">
    <citation type="submission" date="2012-12" db="EMBL/GenBank/DDBJ databases">
        <authorList>
            <person name="Hellsten U."/>
            <person name="Grimwood J."/>
            <person name="Chapman J.A."/>
            <person name="Shapiro H."/>
            <person name="Aerts A."/>
            <person name="Otillar R.P."/>
            <person name="Terry A.Y."/>
            <person name="Boore J.L."/>
            <person name="Simakov O."/>
            <person name="Marletaz F."/>
            <person name="Cho S.-J."/>
            <person name="Edsinger-Gonzales E."/>
            <person name="Havlak P."/>
            <person name="Kuo D.-H."/>
            <person name="Larsson T."/>
            <person name="Lv J."/>
            <person name="Arendt D."/>
            <person name="Savage R."/>
            <person name="Osoegawa K."/>
            <person name="de Jong P."/>
            <person name="Lindberg D.R."/>
            <person name="Seaver E.C."/>
            <person name="Weisblat D.A."/>
            <person name="Putnam N.H."/>
            <person name="Grigoriev I.V."/>
            <person name="Rokhsar D.S."/>
        </authorList>
    </citation>
    <scope>NUCLEOTIDE SEQUENCE</scope>
</reference>
<feature type="compositionally biased region" description="Low complexity" evidence="2">
    <location>
        <begin position="271"/>
        <end position="282"/>
    </location>
</feature>
<dbReference type="EMBL" id="AMQM01003819">
    <property type="status" value="NOT_ANNOTATED_CDS"/>
    <property type="molecule type" value="Genomic_DNA"/>
</dbReference>
<accession>T1F3W1</accession>
<feature type="compositionally biased region" description="Low complexity" evidence="2">
    <location>
        <begin position="307"/>
        <end position="318"/>
    </location>
</feature>
<dbReference type="STRING" id="6412.T1F3W1"/>
<dbReference type="EnsemblMetazoa" id="HelroT171165">
    <property type="protein sequence ID" value="HelroP171165"/>
    <property type="gene ID" value="HelroG171165"/>
</dbReference>
<dbReference type="CTD" id="20203510"/>
<reference evidence="3 5" key="2">
    <citation type="journal article" date="2013" name="Nature">
        <title>Insights into bilaterian evolution from three spiralian genomes.</title>
        <authorList>
            <person name="Simakov O."/>
            <person name="Marletaz F."/>
            <person name="Cho S.J."/>
            <person name="Edsinger-Gonzales E."/>
            <person name="Havlak P."/>
            <person name="Hellsten U."/>
            <person name="Kuo D.H."/>
            <person name="Larsson T."/>
            <person name="Lv J."/>
            <person name="Arendt D."/>
            <person name="Savage R."/>
            <person name="Osoegawa K."/>
            <person name="de Jong P."/>
            <person name="Grimwood J."/>
            <person name="Chapman J.A."/>
            <person name="Shapiro H."/>
            <person name="Aerts A."/>
            <person name="Otillar R.P."/>
            <person name="Terry A.Y."/>
            <person name="Boore J.L."/>
            <person name="Grigoriev I.V."/>
            <person name="Lindberg D.R."/>
            <person name="Seaver E.C."/>
            <person name="Weisblat D.A."/>
            <person name="Putnam N.H."/>
            <person name="Rokhsar D.S."/>
        </authorList>
    </citation>
    <scope>NUCLEOTIDE SEQUENCE</scope>
</reference>
<dbReference type="GeneID" id="20203510"/>
<dbReference type="Proteomes" id="UP000015101">
    <property type="component" value="Unassembled WGS sequence"/>
</dbReference>
<feature type="coiled-coil region" evidence="1">
    <location>
        <begin position="9"/>
        <end position="46"/>
    </location>
</feature>
<dbReference type="RefSeq" id="XP_009016160.1">
    <property type="nucleotide sequence ID" value="XM_009017912.1"/>
</dbReference>
<feature type="compositionally biased region" description="Basic and acidic residues" evidence="2">
    <location>
        <begin position="410"/>
        <end position="440"/>
    </location>
</feature>
<evidence type="ECO:0000256" key="2">
    <source>
        <dbReference type="SAM" id="MobiDB-lite"/>
    </source>
</evidence>
<dbReference type="InParanoid" id="T1F3W1"/>
<dbReference type="AlphaFoldDB" id="T1F3W1"/>
<feature type="compositionally biased region" description="Low complexity" evidence="2">
    <location>
        <begin position="486"/>
        <end position="501"/>
    </location>
</feature>
<gene>
    <name evidence="4" type="primary">20203510</name>
    <name evidence="3" type="ORF">HELRODRAFT_171165</name>
</gene>
<dbReference type="HOGENOM" id="CLU_433675_0_0_1"/>
<name>T1F3W1_HELRO</name>
<feature type="compositionally biased region" description="Polar residues" evidence="2">
    <location>
        <begin position="462"/>
        <end position="485"/>
    </location>
</feature>
<dbReference type="OMA" id="WNGAIAQ"/>